<feature type="transmembrane region" description="Helical" evidence="1">
    <location>
        <begin position="65"/>
        <end position="86"/>
    </location>
</feature>
<feature type="transmembrane region" description="Helical" evidence="1">
    <location>
        <begin position="316"/>
        <end position="334"/>
    </location>
</feature>
<keyword evidence="3" id="KW-1185">Reference proteome</keyword>
<feature type="transmembrane region" description="Helical" evidence="1">
    <location>
        <begin position="255"/>
        <end position="273"/>
    </location>
</feature>
<feature type="transmembrane region" description="Helical" evidence="1">
    <location>
        <begin position="118"/>
        <end position="139"/>
    </location>
</feature>
<dbReference type="EMBL" id="JAINZW010000003">
    <property type="protein sequence ID" value="MBZ4039423.1"/>
    <property type="molecule type" value="Genomic_DNA"/>
</dbReference>
<proteinExistence type="predicted"/>
<sequence>MSPHPAATSFDAQAQARLHGALRFAAGVTAAFVGCEVLQLDPTFLAPVLAAALLANLPMRPPLKLGVVLVLAMAAAATFAFVSASLLRTTPLVLFLLLSLCMLMAFHAMLGARSRLPFILLLICLATIPVVVLVAPAQAGLFPRAMVRGIAIALVVTWAVYAIWPRVLPPSAPPVAPPLAATPLALALMSTAVVVPLMLVFLLFGLTDIFPVMLGTVILVINFDLQRSRAQAVGLILGNVGGGLLGLLIHGVVLAMPNLVVLTLLLFAVLLGLGQRVAAGGNASAIAVVACNAMLIILGSAIASGSGSLSLWMARLFQFALAGAFAVGMMSLMWPMAVARQPSPPAPPLPR</sequence>
<evidence type="ECO:0000313" key="3">
    <source>
        <dbReference type="Proteomes" id="UP001430954"/>
    </source>
</evidence>
<evidence type="ECO:0000313" key="2">
    <source>
        <dbReference type="EMBL" id="MBZ4039423.1"/>
    </source>
</evidence>
<feature type="transmembrane region" description="Helical" evidence="1">
    <location>
        <begin position="184"/>
        <end position="203"/>
    </location>
</feature>
<protein>
    <submittedName>
        <fullName evidence="2">DUF2955 domain-containing protein</fullName>
    </submittedName>
</protein>
<organism evidence="2 3">
    <name type="scientific">Novilysobacter selenitireducens</name>
    <dbReference type="NCBI Taxonomy" id="2872639"/>
    <lineage>
        <taxon>Bacteria</taxon>
        <taxon>Pseudomonadati</taxon>
        <taxon>Pseudomonadota</taxon>
        <taxon>Gammaproteobacteria</taxon>
        <taxon>Lysobacterales</taxon>
        <taxon>Lysobacteraceae</taxon>
        <taxon>Novilysobacter</taxon>
    </lineage>
</organism>
<feature type="transmembrane region" description="Helical" evidence="1">
    <location>
        <begin position="209"/>
        <end position="225"/>
    </location>
</feature>
<feature type="transmembrane region" description="Helical" evidence="1">
    <location>
        <begin position="145"/>
        <end position="164"/>
    </location>
</feature>
<gene>
    <name evidence="2" type="ORF">K6753_07735</name>
</gene>
<keyword evidence="1" id="KW-0472">Membrane</keyword>
<evidence type="ECO:0000256" key="1">
    <source>
        <dbReference type="SAM" id="Phobius"/>
    </source>
</evidence>
<comment type="caution">
    <text evidence="2">The sequence shown here is derived from an EMBL/GenBank/DDBJ whole genome shotgun (WGS) entry which is preliminary data.</text>
</comment>
<dbReference type="Proteomes" id="UP001430954">
    <property type="component" value="Unassembled WGS sequence"/>
</dbReference>
<feature type="transmembrane region" description="Helical" evidence="1">
    <location>
        <begin position="285"/>
        <end position="304"/>
    </location>
</feature>
<dbReference type="InterPro" id="IPR022604">
    <property type="entry name" value="DUF2955"/>
</dbReference>
<feature type="transmembrane region" description="Helical" evidence="1">
    <location>
        <begin position="232"/>
        <end position="249"/>
    </location>
</feature>
<dbReference type="Pfam" id="PF11168">
    <property type="entry name" value="DUF2955"/>
    <property type="match status" value="1"/>
</dbReference>
<reference evidence="2 3" key="1">
    <citation type="submission" date="2021-09" db="EMBL/GenBank/DDBJ databases">
        <title>Lysobacter sp. 13A isolated from the river sediment.</title>
        <authorList>
            <person name="Liu H."/>
            <person name="Li S."/>
            <person name="Mao S."/>
        </authorList>
    </citation>
    <scope>NUCLEOTIDE SEQUENCE [LARGE SCALE GENOMIC DNA]</scope>
    <source>
        <strain evidence="2 3">13A</strain>
    </source>
</reference>
<accession>A0ABS7T6D7</accession>
<name>A0ABS7T6D7_9GAMM</name>
<feature type="transmembrane region" description="Helical" evidence="1">
    <location>
        <begin position="92"/>
        <end position="111"/>
    </location>
</feature>
<keyword evidence="1" id="KW-0812">Transmembrane</keyword>
<keyword evidence="1" id="KW-1133">Transmembrane helix</keyword>
<dbReference type="RefSeq" id="WP_223675883.1">
    <property type="nucleotide sequence ID" value="NZ_JAINZW010000003.1"/>
</dbReference>